<reference evidence="2" key="1">
    <citation type="submission" date="2020-07" db="EMBL/GenBank/DDBJ databases">
        <title>Huge and variable diversity of episymbiotic CPR bacteria and DPANN archaea in groundwater ecosystems.</title>
        <authorList>
            <person name="He C.Y."/>
            <person name="Keren R."/>
            <person name="Whittaker M."/>
            <person name="Farag I.F."/>
            <person name="Doudna J."/>
            <person name="Cate J.H.D."/>
            <person name="Banfield J.F."/>
        </authorList>
    </citation>
    <scope>NUCLEOTIDE SEQUENCE</scope>
    <source>
        <strain evidence="2">NC_groundwater_580_Pr5_B-0.1um_64_19</strain>
    </source>
</reference>
<feature type="non-terminal residue" evidence="2">
    <location>
        <position position="341"/>
    </location>
</feature>
<protein>
    <recommendedName>
        <fullName evidence="4">HYR domain-containing protein</fullName>
    </recommendedName>
</protein>
<dbReference type="AlphaFoldDB" id="A0A932A7Y9"/>
<proteinExistence type="predicted"/>
<feature type="signal peptide" evidence="1">
    <location>
        <begin position="1"/>
        <end position="26"/>
    </location>
</feature>
<evidence type="ECO:0000313" key="3">
    <source>
        <dbReference type="Proteomes" id="UP000779809"/>
    </source>
</evidence>
<accession>A0A932A7Y9</accession>
<dbReference type="Proteomes" id="UP000779809">
    <property type="component" value="Unassembled WGS sequence"/>
</dbReference>
<evidence type="ECO:0008006" key="4">
    <source>
        <dbReference type="Google" id="ProtNLM"/>
    </source>
</evidence>
<organism evidence="2 3">
    <name type="scientific">Candidatus Korobacter versatilis</name>
    <dbReference type="NCBI Taxonomy" id="658062"/>
    <lineage>
        <taxon>Bacteria</taxon>
        <taxon>Pseudomonadati</taxon>
        <taxon>Acidobacteriota</taxon>
        <taxon>Terriglobia</taxon>
        <taxon>Terriglobales</taxon>
        <taxon>Candidatus Korobacteraceae</taxon>
        <taxon>Candidatus Korobacter</taxon>
    </lineage>
</organism>
<gene>
    <name evidence="2" type="ORF">HYX28_06135</name>
</gene>
<keyword evidence="1" id="KW-0732">Signal</keyword>
<sequence>MRLHVVLARLGLLAAFVYLFSAAASAGTFNIFGPVTYVRSTASPQTATAAFNALPGSQYTLHVESDSVASAVVSLNGADVIVPSDMNPHLLVIDKPVQLQALNHLAVELRGAPGGKFTVRILGADNDPPVIVAGVAPAPNAAGWNANNVTVTFSCSDATSGIAQCPPALTVSTEGKNQVITGTAVDLAGNTASTAVSVSIDKTAPIALPSASPAPNANGWTNADTTISFACSDALSGIAGCTAPVLLTQEGTAQTVTGQAIDLADNQSSASLTVSLDKTRPAITSTASPAPNAAGWNNTDVTVSFQCSDTLSGVDQCPQPQSVTADATGQVVTGTATDKAG</sequence>
<evidence type="ECO:0000256" key="1">
    <source>
        <dbReference type="SAM" id="SignalP"/>
    </source>
</evidence>
<comment type="caution">
    <text evidence="2">The sequence shown here is derived from an EMBL/GenBank/DDBJ whole genome shotgun (WGS) entry which is preliminary data.</text>
</comment>
<name>A0A932A7Y9_9BACT</name>
<evidence type="ECO:0000313" key="2">
    <source>
        <dbReference type="EMBL" id="MBI2678341.1"/>
    </source>
</evidence>
<feature type="chain" id="PRO_5037596001" description="HYR domain-containing protein" evidence="1">
    <location>
        <begin position="27"/>
        <end position="341"/>
    </location>
</feature>
<dbReference type="EMBL" id="JACPNR010000007">
    <property type="protein sequence ID" value="MBI2678341.1"/>
    <property type="molecule type" value="Genomic_DNA"/>
</dbReference>